<accession>A0A7G9GM57</accession>
<evidence type="ECO:0008006" key="3">
    <source>
        <dbReference type="Google" id="ProtNLM"/>
    </source>
</evidence>
<dbReference type="Proteomes" id="UP000515856">
    <property type="component" value="Chromosome"/>
</dbReference>
<sequence>MEYFYAYLPNKNDKETVLNSLNLKKNQIYIDDTENDDIKWNDLIKKLKNDDKLLVPSIDCISSEEVSLKDKLQTLKDIHAQLLTIDDEDLDVDVMLQLMDFIEVSRRNRVRKLQREGIDKALEKKYKGEGRFGRPRIKVPDDFEENIKRIMRKELSHDAYRAQLGMKRSTYYKIVKEVRDSWIKDDKK</sequence>
<dbReference type="AlphaFoldDB" id="A0A7G9GM57"/>
<evidence type="ECO:0000313" key="1">
    <source>
        <dbReference type="EMBL" id="QNM11889.1"/>
    </source>
</evidence>
<evidence type="ECO:0000313" key="2">
    <source>
        <dbReference type="Proteomes" id="UP000515856"/>
    </source>
</evidence>
<proteinExistence type="predicted"/>
<name>A0A7G9GM57_9FIRM</name>
<protein>
    <recommendedName>
        <fullName evidence="3">Resolvase</fullName>
    </recommendedName>
</protein>
<reference evidence="1 2" key="1">
    <citation type="submission" date="2020-08" db="EMBL/GenBank/DDBJ databases">
        <authorList>
            <person name="Liu C."/>
            <person name="Sun Q."/>
        </authorList>
    </citation>
    <scope>NUCLEOTIDE SEQUENCE [LARGE SCALE GENOMIC DNA]</scope>
    <source>
        <strain evidence="1 2">NSJ-61</strain>
    </source>
</reference>
<gene>
    <name evidence="1" type="ORF">H9Q80_16830</name>
</gene>
<dbReference type="KEGG" id="ehn:H9Q80_16830"/>
<keyword evidence="2" id="KW-1185">Reference proteome</keyword>
<organism evidence="1 2">
    <name type="scientific">[Eubacterium] hominis</name>
    <dbReference type="NCBI Taxonomy" id="2764325"/>
    <lineage>
        <taxon>Bacteria</taxon>
        <taxon>Bacillati</taxon>
        <taxon>Bacillota</taxon>
        <taxon>Erysipelotrichia</taxon>
        <taxon>Erysipelotrichales</taxon>
        <taxon>Erysipelotrichaceae</taxon>
        <taxon>Amedibacillus</taxon>
    </lineage>
</organism>
<dbReference type="RefSeq" id="WP_117456108.1">
    <property type="nucleotide sequence ID" value="NZ_CP060636.1"/>
</dbReference>
<dbReference type="EMBL" id="CP060636">
    <property type="protein sequence ID" value="QNM11889.1"/>
    <property type="molecule type" value="Genomic_DNA"/>
</dbReference>